<organism evidence="1 2">
    <name type="scientific">Callithrix jacchus</name>
    <name type="common">White-tufted-ear marmoset</name>
    <name type="synonym">Simia Jacchus</name>
    <dbReference type="NCBI Taxonomy" id="9483"/>
    <lineage>
        <taxon>Eukaryota</taxon>
        <taxon>Metazoa</taxon>
        <taxon>Chordata</taxon>
        <taxon>Craniata</taxon>
        <taxon>Vertebrata</taxon>
        <taxon>Euteleostomi</taxon>
        <taxon>Mammalia</taxon>
        <taxon>Eutheria</taxon>
        <taxon>Euarchontoglires</taxon>
        <taxon>Primates</taxon>
        <taxon>Haplorrhini</taxon>
        <taxon>Platyrrhini</taxon>
        <taxon>Cebidae</taxon>
        <taxon>Callitrichinae</taxon>
        <taxon>Callithrix</taxon>
        <taxon>Callithrix</taxon>
    </lineage>
</organism>
<keyword evidence="2" id="KW-1185">Reference proteome</keyword>
<name>A0A8I4A3Q7_CALJA</name>
<dbReference type="PANTHER" id="PTHR46254:SF11">
    <property type="entry name" value="SECRETED PROTEIN"/>
    <property type="match status" value="1"/>
</dbReference>
<reference evidence="1" key="2">
    <citation type="submission" date="2025-08" db="UniProtKB">
        <authorList>
            <consortium name="Ensembl"/>
        </authorList>
    </citation>
    <scope>IDENTIFICATION</scope>
</reference>
<dbReference type="Ensembl" id="ENSCJAT00000134162.1">
    <property type="protein sequence ID" value="ENSCJAP00000091519.1"/>
    <property type="gene ID" value="ENSCJAG00000083223.1"/>
</dbReference>
<dbReference type="PANTHER" id="PTHR46254">
    <property type="entry name" value="PROTEIN GVQW1-RELATED"/>
    <property type="match status" value="1"/>
</dbReference>
<sequence>SACLSLPQCWDYRREPLRPALKVTLRLQFFFFLRWSFTLVAQAEVQWWDLGSLRPPSPRFRLFSCLSLLSSWDYGCLPPRSANFYIFSRNGVSPCWQD</sequence>
<dbReference type="AlphaFoldDB" id="A0A8I4A3Q7"/>
<dbReference type="GeneTree" id="ENSGT00940000161627"/>
<reference evidence="1 2" key="1">
    <citation type="submission" date="2009-03" db="EMBL/GenBank/DDBJ databases">
        <authorList>
            <person name="Warren W."/>
            <person name="Ye L."/>
            <person name="Minx P."/>
            <person name="Worley K."/>
            <person name="Gibbs R."/>
            <person name="Wilson R.K."/>
        </authorList>
    </citation>
    <scope>NUCLEOTIDE SEQUENCE [LARGE SCALE GENOMIC DNA]</scope>
</reference>
<evidence type="ECO:0000313" key="1">
    <source>
        <dbReference type="Ensembl" id="ENSCJAP00000091519.1"/>
    </source>
</evidence>
<reference evidence="1" key="3">
    <citation type="submission" date="2025-09" db="UniProtKB">
        <authorList>
            <consortium name="Ensembl"/>
        </authorList>
    </citation>
    <scope>IDENTIFICATION</scope>
</reference>
<dbReference type="OMA" id="RSANFYI"/>
<dbReference type="Proteomes" id="UP000008225">
    <property type="component" value="Chromosome 12"/>
</dbReference>
<protein>
    <submittedName>
        <fullName evidence="1">Uncharacterized protein</fullName>
    </submittedName>
</protein>
<evidence type="ECO:0000313" key="2">
    <source>
        <dbReference type="Proteomes" id="UP000008225"/>
    </source>
</evidence>
<accession>A0A8I4A3Q7</accession>
<proteinExistence type="predicted"/>